<keyword evidence="4 9" id="KW-0378">Hydrolase</keyword>
<dbReference type="SMART" id="SM00636">
    <property type="entry name" value="Glyco_18"/>
    <property type="match status" value="1"/>
</dbReference>
<gene>
    <name evidence="11" type="ORF">K402DRAFT_355999</name>
</gene>
<dbReference type="PROSITE" id="PS01095">
    <property type="entry name" value="GH18_1"/>
    <property type="match status" value="1"/>
</dbReference>
<dbReference type="AlphaFoldDB" id="A0A6G1GZI5"/>
<sequence length="346" mass="37548">MFTNAVYYPNWRVYRNQPPSSLNLGAISHVFYAFAWIKEDGTIYFSDEWADTQMEVDGTRGCLKSFAALKTRYTTLKVILSVGGGGKGSEPFAAIAHSPALRDNFARSARAIVDSYGLDGIDIDWEHPSTAQQGADYIHLLAALRSYLPAQRYTLTTALPAGQWALQHINLAHAAAYLDLVNLMAYDFSGPWADKCGHQAQLYSPHRPYSDAAATSCHSAVTYLLAHHVPAAKILLGIPAYGRSFLGASNIGQSYSSCGGEDGAFEFRDLPRPGSHEYFDEQLGATYCIGPDGGFVSYDDGRAVAMKAGYVRQRGLAGLFYWTGTGDKVGRGSLVECGFAALHQGV</sequence>
<dbReference type="PANTHER" id="PTHR11177:SF228">
    <property type="entry name" value="CHITINASE"/>
    <property type="match status" value="1"/>
</dbReference>
<dbReference type="InterPro" id="IPR017853">
    <property type="entry name" value="GH"/>
</dbReference>
<dbReference type="GO" id="GO:0000272">
    <property type="term" value="P:polysaccharide catabolic process"/>
    <property type="evidence" value="ECO:0007669"/>
    <property type="project" value="UniProtKB-KW"/>
</dbReference>
<name>A0A6G1GZI5_9PEZI</name>
<dbReference type="Pfam" id="PF00704">
    <property type="entry name" value="Glyco_hydro_18"/>
    <property type="match status" value="1"/>
</dbReference>
<dbReference type="GO" id="GO:0008843">
    <property type="term" value="F:endochitinase activity"/>
    <property type="evidence" value="ECO:0007669"/>
    <property type="project" value="UniProtKB-EC"/>
</dbReference>
<comment type="catalytic activity">
    <reaction evidence="1">
        <text>Random endo-hydrolysis of N-acetyl-beta-D-glucosaminide (1-&gt;4)-beta-linkages in chitin and chitodextrins.</text>
        <dbReference type="EC" id="3.2.1.14"/>
    </reaction>
</comment>
<dbReference type="InterPro" id="IPR029070">
    <property type="entry name" value="Chitinase_insertion_sf"/>
</dbReference>
<dbReference type="SUPFAM" id="SSF54556">
    <property type="entry name" value="Chitinase insertion domain"/>
    <property type="match status" value="1"/>
</dbReference>
<dbReference type="SUPFAM" id="SSF51445">
    <property type="entry name" value="(Trans)glycosidases"/>
    <property type="match status" value="1"/>
</dbReference>
<dbReference type="InterPro" id="IPR001223">
    <property type="entry name" value="Glyco_hydro18_cat"/>
</dbReference>
<evidence type="ECO:0000256" key="4">
    <source>
        <dbReference type="ARBA" id="ARBA00022801"/>
    </source>
</evidence>
<evidence type="ECO:0000313" key="11">
    <source>
        <dbReference type="EMBL" id="KAF1986138.1"/>
    </source>
</evidence>
<dbReference type="InterPro" id="IPR011583">
    <property type="entry name" value="Chitinase_II/V-like_cat"/>
</dbReference>
<keyword evidence="8" id="KW-0624">Polysaccharide degradation</keyword>
<evidence type="ECO:0000256" key="5">
    <source>
        <dbReference type="ARBA" id="ARBA00023024"/>
    </source>
</evidence>
<dbReference type="Gene3D" id="3.20.20.80">
    <property type="entry name" value="Glycosidases"/>
    <property type="match status" value="1"/>
</dbReference>
<accession>A0A6G1GZI5</accession>
<keyword evidence="5" id="KW-0146">Chitin degradation</keyword>
<evidence type="ECO:0000256" key="7">
    <source>
        <dbReference type="ARBA" id="ARBA00023295"/>
    </source>
</evidence>
<feature type="domain" description="GH18" evidence="10">
    <location>
        <begin position="2"/>
        <end position="345"/>
    </location>
</feature>
<organism evidence="11 12">
    <name type="scientific">Aulographum hederae CBS 113979</name>
    <dbReference type="NCBI Taxonomy" id="1176131"/>
    <lineage>
        <taxon>Eukaryota</taxon>
        <taxon>Fungi</taxon>
        <taxon>Dikarya</taxon>
        <taxon>Ascomycota</taxon>
        <taxon>Pezizomycotina</taxon>
        <taxon>Dothideomycetes</taxon>
        <taxon>Pleosporomycetidae</taxon>
        <taxon>Aulographales</taxon>
        <taxon>Aulographaceae</taxon>
    </lineage>
</organism>
<dbReference type="GO" id="GO:0006032">
    <property type="term" value="P:chitin catabolic process"/>
    <property type="evidence" value="ECO:0007669"/>
    <property type="project" value="UniProtKB-KW"/>
</dbReference>
<dbReference type="GO" id="GO:0005576">
    <property type="term" value="C:extracellular region"/>
    <property type="evidence" value="ECO:0007669"/>
    <property type="project" value="TreeGrafter"/>
</dbReference>
<proteinExistence type="inferred from homology"/>
<evidence type="ECO:0000259" key="10">
    <source>
        <dbReference type="PROSITE" id="PS51910"/>
    </source>
</evidence>
<keyword evidence="7 9" id="KW-0326">Glycosidase</keyword>
<dbReference type="GO" id="GO:0008061">
    <property type="term" value="F:chitin binding"/>
    <property type="evidence" value="ECO:0007669"/>
    <property type="project" value="InterPro"/>
</dbReference>
<reference evidence="11" key="1">
    <citation type="journal article" date="2020" name="Stud. Mycol.">
        <title>101 Dothideomycetes genomes: a test case for predicting lifestyles and emergence of pathogens.</title>
        <authorList>
            <person name="Haridas S."/>
            <person name="Albert R."/>
            <person name="Binder M."/>
            <person name="Bloem J."/>
            <person name="Labutti K."/>
            <person name="Salamov A."/>
            <person name="Andreopoulos B."/>
            <person name="Baker S."/>
            <person name="Barry K."/>
            <person name="Bills G."/>
            <person name="Bluhm B."/>
            <person name="Cannon C."/>
            <person name="Castanera R."/>
            <person name="Culley D."/>
            <person name="Daum C."/>
            <person name="Ezra D."/>
            <person name="Gonzalez J."/>
            <person name="Henrissat B."/>
            <person name="Kuo A."/>
            <person name="Liang C."/>
            <person name="Lipzen A."/>
            <person name="Lutzoni F."/>
            <person name="Magnuson J."/>
            <person name="Mondo S."/>
            <person name="Nolan M."/>
            <person name="Ohm R."/>
            <person name="Pangilinan J."/>
            <person name="Park H.-J."/>
            <person name="Ramirez L."/>
            <person name="Alfaro M."/>
            <person name="Sun H."/>
            <person name="Tritt A."/>
            <person name="Yoshinaga Y."/>
            <person name="Zwiers L.-H."/>
            <person name="Turgeon B."/>
            <person name="Goodwin S."/>
            <person name="Spatafora J."/>
            <person name="Crous P."/>
            <person name="Grigoriev I."/>
        </authorList>
    </citation>
    <scope>NUCLEOTIDE SEQUENCE</scope>
    <source>
        <strain evidence="11">CBS 113979</strain>
    </source>
</reference>
<dbReference type="PROSITE" id="PS51910">
    <property type="entry name" value="GH18_2"/>
    <property type="match status" value="1"/>
</dbReference>
<evidence type="ECO:0000256" key="8">
    <source>
        <dbReference type="ARBA" id="ARBA00023326"/>
    </source>
</evidence>
<dbReference type="Gene3D" id="3.10.50.10">
    <property type="match status" value="1"/>
</dbReference>
<dbReference type="InterPro" id="IPR050314">
    <property type="entry name" value="Glycosyl_Hydrlase_18"/>
</dbReference>
<evidence type="ECO:0000256" key="3">
    <source>
        <dbReference type="ARBA" id="ARBA00012729"/>
    </source>
</evidence>
<dbReference type="Proteomes" id="UP000800041">
    <property type="component" value="Unassembled WGS sequence"/>
</dbReference>
<dbReference type="InterPro" id="IPR001579">
    <property type="entry name" value="Glyco_hydro_18_chit_AS"/>
</dbReference>
<dbReference type="PANTHER" id="PTHR11177">
    <property type="entry name" value="CHITINASE"/>
    <property type="match status" value="1"/>
</dbReference>
<keyword evidence="6" id="KW-0119">Carbohydrate metabolism</keyword>
<evidence type="ECO:0000256" key="2">
    <source>
        <dbReference type="ARBA" id="ARBA00008682"/>
    </source>
</evidence>
<evidence type="ECO:0000256" key="1">
    <source>
        <dbReference type="ARBA" id="ARBA00000822"/>
    </source>
</evidence>
<comment type="similarity">
    <text evidence="2">Belongs to the glycosyl hydrolase 18 family. Chitinase class V subfamily.</text>
</comment>
<keyword evidence="12" id="KW-1185">Reference proteome</keyword>
<dbReference type="EC" id="3.2.1.14" evidence="3"/>
<dbReference type="OrthoDB" id="76388at2759"/>
<evidence type="ECO:0000313" key="12">
    <source>
        <dbReference type="Proteomes" id="UP000800041"/>
    </source>
</evidence>
<protein>
    <recommendedName>
        <fullName evidence="3">chitinase</fullName>
        <ecNumber evidence="3">3.2.1.14</ecNumber>
    </recommendedName>
</protein>
<dbReference type="EMBL" id="ML977158">
    <property type="protein sequence ID" value="KAF1986138.1"/>
    <property type="molecule type" value="Genomic_DNA"/>
</dbReference>
<evidence type="ECO:0000256" key="9">
    <source>
        <dbReference type="RuleBase" id="RU000489"/>
    </source>
</evidence>
<evidence type="ECO:0000256" key="6">
    <source>
        <dbReference type="ARBA" id="ARBA00023277"/>
    </source>
</evidence>